<keyword evidence="2" id="KW-0472">Membrane</keyword>
<dbReference type="Proteomes" id="UP000309450">
    <property type="component" value="Unassembled WGS sequence"/>
</dbReference>
<gene>
    <name evidence="3" type="ORF">E7811_16270</name>
</gene>
<name>A0A4V3V033_9RHOB</name>
<dbReference type="OrthoDB" id="7280060at2"/>
<feature type="transmembrane region" description="Helical" evidence="2">
    <location>
        <begin position="490"/>
        <end position="509"/>
    </location>
</feature>
<feature type="transmembrane region" description="Helical" evidence="2">
    <location>
        <begin position="163"/>
        <end position="193"/>
    </location>
</feature>
<dbReference type="EMBL" id="SSND01000005">
    <property type="protein sequence ID" value="THD81471.1"/>
    <property type="molecule type" value="Genomic_DNA"/>
</dbReference>
<proteinExistence type="predicted"/>
<evidence type="ECO:0000256" key="2">
    <source>
        <dbReference type="SAM" id="Phobius"/>
    </source>
</evidence>
<feature type="region of interest" description="Disordered" evidence="1">
    <location>
        <begin position="1"/>
        <end position="30"/>
    </location>
</feature>
<feature type="transmembrane region" description="Helical" evidence="2">
    <location>
        <begin position="137"/>
        <end position="156"/>
    </location>
</feature>
<feature type="transmembrane region" description="Helical" evidence="2">
    <location>
        <begin position="295"/>
        <end position="312"/>
    </location>
</feature>
<dbReference type="InterPro" id="IPR025291">
    <property type="entry name" value="DUF4153"/>
</dbReference>
<organism evidence="3 4">
    <name type="scientific">Aliigemmobacter aestuarii</name>
    <dbReference type="NCBI Taxonomy" id="1445661"/>
    <lineage>
        <taxon>Bacteria</taxon>
        <taxon>Pseudomonadati</taxon>
        <taxon>Pseudomonadota</taxon>
        <taxon>Alphaproteobacteria</taxon>
        <taxon>Rhodobacterales</taxon>
        <taxon>Paracoccaceae</taxon>
        <taxon>Aliigemmobacter</taxon>
    </lineage>
</organism>
<feature type="transmembrane region" description="Helical" evidence="2">
    <location>
        <begin position="397"/>
        <end position="414"/>
    </location>
</feature>
<feature type="transmembrane region" description="Helical" evidence="2">
    <location>
        <begin position="458"/>
        <end position="478"/>
    </location>
</feature>
<keyword evidence="4" id="KW-1185">Reference proteome</keyword>
<protein>
    <submittedName>
        <fullName evidence="3">DUF4173 domain-containing protein</fullName>
    </submittedName>
</protein>
<reference evidence="3 4" key="1">
    <citation type="submission" date="2019-04" db="EMBL/GenBank/DDBJ databases">
        <title>Draft genome sequence of Gemmobacter aestuarii sp. nov.</title>
        <authorList>
            <person name="Hameed A."/>
            <person name="Lin S.-Y."/>
            <person name="Shahina M."/>
            <person name="Lai W.-A."/>
            <person name="Young C.-C."/>
        </authorList>
    </citation>
    <scope>NUCLEOTIDE SEQUENCE [LARGE SCALE GENOMIC DNA]</scope>
    <source>
        <strain evidence="3 4">CC-PW-75</strain>
    </source>
</reference>
<sequence length="596" mass="62449">MRPDGRPVLDPGQTGATKPASPMHQIAAGNPGQVCTETAHFAHSPCKPDSDERGRTIKTRGRDMRVLTIGGLPTSILQDAWWMDADLGTGSSGTSGAAGIGTGDESAARRTPPPAGVMLAALVALADLLFFDHPPGLSVAIFLIAFGIAATIAVPVRGRRLILAWAILTLAALPVAVALTPLSITIAIIGALAACASICDTESPLKGSLLRGILRLAASVPVRGASDLVSAMTRQDQAKGSLGQSARRAGGAWAMPLVAGGGFVLLLASANPILGQWIEALVPAPSDPERILRRAGFWLIASALIWPLVAALSSGRLPALHPELASALRLVRPEEAAGEAAGIGASDFGFNPVSIGNALILFNALFAVQTALDLTYLWGGADLPDGMTYAGYAHRGAYPLVATALLAGAFALISRPFTDRSPLLRPLLILWVAQNVLLVVSALLRLDLYVTAYGLTHLRLAAGIWMALVAGGLCLTLWQIAGRHGNRWLLLRVIVMAGAVLYGCAFVNAPGIVAKVNIGRAEAGMRVDRAYVCALGPMAAAEIAAHDRRALQPFCIGLARPPVPEIDGWRDWGLRKALIRRYLLAQDHAGAREERP</sequence>
<dbReference type="AlphaFoldDB" id="A0A4V3V033"/>
<evidence type="ECO:0000256" key="1">
    <source>
        <dbReference type="SAM" id="MobiDB-lite"/>
    </source>
</evidence>
<feature type="transmembrane region" description="Helical" evidence="2">
    <location>
        <begin position="253"/>
        <end position="275"/>
    </location>
</feature>
<accession>A0A4V3V033</accession>
<dbReference type="Pfam" id="PF13687">
    <property type="entry name" value="DUF4153"/>
    <property type="match status" value="1"/>
</dbReference>
<keyword evidence="2" id="KW-0812">Transmembrane</keyword>
<keyword evidence="2" id="KW-1133">Transmembrane helix</keyword>
<evidence type="ECO:0000313" key="3">
    <source>
        <dbReference type="EMBL" id="THD81471.1"/>
    </source>
</evidence>
<evidence type="ECO:0000313" key="4">
    <source>
        <dbReference type="Proteomes" id="UP000309450"/>
    </source>
</evidence>
<feature type="transmembrane region" description="Helical" evidence="2">
    <location>
        <begin position="426"/>
        <end position="446"/>
    </location>
</feature>
<comment type="caution">
    <text evidence="3">The sequence shown here is derived from an EMBL/GenBank/DDBJ whole genome shotgun (WGS) entry which is preliminary data.</text>
</comment>